<feature type="compositionally biased region" description="Low complexity" evidence="1">
    <location>
        <begin position="12"/>
        <end position="26"/>
    </location>
</feature>
<evidence type="ECO:0000313" key="2">
    <source>
        <dbReference type="EMBL" id="CAD8568500.1"/>
    </source>
</evidence>
<feature type="compositionally biased region" description="Low complexity" evidence="1">
    <location>
        <begin position="149"/>
        <end position="162"/>
    </location>
</feature>
<name>A0A7S0PE86_CAFRO</name>
<proteinExistence type="predicted"/>
<dbReference type="EMBL" id="HBET01019130">
    <property type="protein sequence ID" value="CAD8568500.1"/>
    <property type="molecule type" value="Transcribed_RNA"/>
</dbReference>
<gene>
    <name evidence="2" type="ORF">CROE0942_LOCUS12880</name>
</gene>
<feature type="compositionally biased region" description="Basic and acidic residues" evidence="1">
    <location>
        <begin position="35"/>
        <end position="48"/>
    </location>
</feature>
<feature type="region of interest" description="Disordered" evidence="1">
    <location>
        <begin position="133"/>
        <end position="171"/>
    </location>
</feature>
<evidence type="ECO:0000256" key="1">
    <source>
        <dbReference type="SAM" id="MobiDB-lite"/>
    </source>
</evidence>
<sequence>MAQGRHAHPMSDAIAARPDAAAVSDAGSLTGSPLSHDEAPHWSVDDLRPVQGRNRSASGRERPSDSRSVGGDSRPAAPQRGQGHSSVIGIASAGAGAGAGAGDEAAEALAAEAASLLEAVAEARATSSAAAAGTGAGAAGPVEAGGPGAAPRRAPGEFGPRGYALERPEGGPVGAQPVLPVPAPLWPGAHAMQREAAARLRGVVVSSGDRAGRLITWDCAACAPVSALQATSGQVTAISLDAMTGHAVATAWPSGTATQLDVLSGEAVRCLGQERVVAMAADWEAGVAVVRSSTADGRAAAGGAAPAIVFAVQSLWHSLPGRILPLAKPLLATGLTDRGRSGSPQVAIRGDTMAFLHPGEGGRAEPTLRIATVGATLAEAKAAGAAGGAGACAVM</sequence>
<organism evidence="2">
    <name type="scientific">Cafeteria roenbergensis</name>
    <name type="common">Marine flagellate</name>
    <dbReference type="NCBI Taxonomy" id="33653"/>
    <lineage>
        <taxon>Eukaryota</taxon>
        <taxon>Sar</taxon>
        <taxon>Stramenopiles</taxon>
        <taxon>Bigyra</taxon>
        <taxon>Opalozoa</taxon>
        <taxon>Bicosoecida</taxon>
        <taxon>Cafeteriaceae</taxon>
        <taxon>Cafeteria</taxon>
    </lineage>
</organism>
<reference evidence="2" key="1">
    <citation type="submission" date="2021-01" db="EMBL/GenBank/DDBJ databases">
        <authorList>
            <person name="Corre E."/>
            <person name="Pelletier E."/>
            <person name="Niang G."/>
            <person name="Scheremetjew M."/>
            <person name="Finn R."/>
            <person name="Kale V."/>
            <person name="Holt S."/>
            <person name="Cochrane G."/>
            <person name="Meng A."/>
            <person name="Brown T."/>
            <person name="Cohen L."/>
        </authorList>
    </citation>
    <scope>NUCLEOTIDE SEQUENCE</scope>
    <source>
        <strain evidence="2">E4-10</strain>
    </source>
</reference>
<protein>
    <submittedName>
        <fullName evidence="2">Uncharacterized protein</fullName>
    </submittedName>
</protein>
<dbReference type="AlphaFoldDB" id="A0A7S0PE86"/>
<feature type="region of interest" description="Disordered" evidence="1">
    <location>
        <begin position="1"/>
        <end position="84"/>
    </location>
</feature>
<feature type="compositionally biased region" description="Gly residues" evidence="1">
    <location>
        <begin position="134"/>
        <end position="148"/>
    </location>
</feature>
<accession>A0A7S0PE86</accession>